<dbReference type="PANTHER" id="PTHR43280:SF2">
    <property type="entry name" value="HTH-TYPE TRANSCRIPTIONAL REGULATOR EXSA"/>
    <property type="match status" value="1"/>
</dbReference>
<dbReference type="OrthoDB" id="9801101at2"/>
<dbReference type="InterPro" id="IPR020449">
    <property type="entry name" value="Tscrpt_reg_AraC-type_HTH"/>
</dbReference>
<evidence type="ECO:0000259" key="4">
    <source>
        <dbReference type="PROSITE" id="PS01124"/>
    </source>
</evidence>
<dbReference type="GO" id="GO:0003700">
    <property type="term" value="F:DNA-binding transcription factor activity"/>
    <property type="evidence" value="ECO:0007669"/>
    <property type="project" value="InterPro"/>
</dbReference>
<keyword evidence="6" id="KW-1185">Reference proteome</keyword>
<dbReference type="Pfam" id="PF12833">
    <property type="entry name" value="HTH_18"/>
    <property type="match status" value="1"/>
</dbReference>
<keyword evidence="2" id="KW-0238">DNA-binding</keyword>
<evidence type="ECO:0000256" key="3">
    <source>
        <dbReference type="ARBA" id="ARBA00023163"/>
    </source>
</evidence>
<protein>
    <submittedName>
        <fullName evidence="5">Helix-turn-helix transcriptional regulator</fullName>
    </submittedName>
</protein>
<accession>A0A853H728</accession>
<dbReference type="InterPro" id="IPR018060">
    <property type="entry name" value="HTH_AraC"/>
</dbReference>
<evidence type="ECO:0000313" key="5">
    <source>
        <dbReference type="EMBL" id="NYT85904.1"/>
    </source>
</evidence>
<organism evidence="5 6">
    <name type="scientific">Pollutimonas harenae</name>
    <dbReference type="NCBI Taxonomy" id="657015"/>
    <lineage>
        <taxon>Bacteria</taxon>
        <taxon>Pseudomonadati</taxon>
        <taxon>Pseudomonadota</taxon>
        <taxon>Betaproteobacteria</taxon>
        <taxon>Burkholderiales</taxon>
        <taxon>Alcaligenaceae</taxon>
        <taxon>Pollutimonas</taxon>
    </lineage>
</organism>
<dbReference type="PROSITE" id="PS00041">
    <property type="entry name" value="HTH_ARAC_FAMILY_1"/>
    <property type="match status" value="1"/>
</dbReference>
<proteinExistence type="predicted"/>
<evidence type="ECO:0000256" key="2">
    <source>
        <dbReference type="ARBA" id="ARBA00023125"/>
    </source>
</evidence>
<keyword evidence="3" id="KW-0804">Transcription</keyword>
<reference evidence="5 6" key="1">
    <citation type="submission" date="2020-07" db="EMBL/GenBank/DDBJ databases">
        <title>Taxonomic revisions and descriptions of new bacterial species based on genomic comparisons in the high-G+C-content subgroup of the family Alcaligenaceae.</title>
        <authorList>
            <person name="Szabo A."/>
            <person name="Felfoldi T."/>
        </authorList>
    </citation>
    <scope>NUCLEOTIDE SEQUENCE [LARGE SCALE GENOMIC DNA]</scope>
    <source>
        <strain evidence="5 6">DSM 25667</strain>
    </source>
</reference>
<dbReference type="AlphaFoldDB" id="A0A853H728"/>
<dbReference type="GO" id="GO:0043565">
    <property type="term" value="F:sequence-specific DNA binding"/>
    <property type="evidence" value="ECO:0007669"/>
    <property type="project" value="InterPro"/>
</dbReference>
<evidence type="ECO:0000256" key="1">
    <source>
        <dbReference type="ARBA" id="ARBA00023015"/>
    </source>
</evidence>
<dbReference type="InterPro" id="IPR018062">
    <property type="entry name" value="HTH_AraC-typ_CS"/>
</dbReference>
<dbReference type="RefSeq" id="WP_130039449.1">
    <property type="nucleotide sequence ID" value="NZ_JACCEV010000002.1"/>
</dbReference>
<evidence type="ECO:0000313" key="6">
    <source>
        <dbReference type="Proteomes" id="UP000554144"/>
    </source>
</evidence>
<dbReference type="PANTHER" id="PTHR43280">
    <property type="entry name" value="ARAC-FAMILY TRANSCRIPTIONAL REGULATOR"/>
    <property type="match status" value="1"/>
</dbReference>
<dbReference type="EMBL" id="JACCEV010000002">
    <property type="protein sequence ID" value="NYT85904.1"/>
    <property type="molecule type" value="Genomic_DNA"/>
</dbReference>
<sequence length="162" mass="18061">MRTTVTLSLSMFMPRASCHPLRLSIMPYVSPIIHPEENNEQHIVLAIKQHIANGPASLSLDDLSEALGISKKRISSIFRKQLGVSVAQFMRDERMRRAQRLLVQTSLDIRMIAQALGYSSSANFSNAFRDHIGMSPSVFRETAPMTSITALQGSMKWSSTDP</sequence>
<dbReference type="PROSITE" id="PS01124">
    <property type="entry name" value="HTH_ARAC_FAMILY_2"/>
    <property type="match status" value="1"/>
</dbReference>
<gene>
    <name evidence="5" type="ORF">H0A62_09840</name>
</gene>
<keyword evidence="1" id="KW-0805">Transcription regulation</keyword>
<feature type="domain" description="HTH araC/xylS-type" evidence="4">
    <location>
        <begin position="41"/>
        <end position="142"/>
    </location>
</feature>
<name>A0A853H728_9BURK</name>
<comment type="caution">
    <text evidence="5">The sequence shown here is derived from an EMBL/GenBank/DDBJ whole genome shotgun (WGS) entry which is preliminary data.</text>
</comment>
<dbReference type="SUPFAM" id="SSF46689">
    <property type="entry name" value="Homeodomain-like"/>
    <property type="match status" value="1"/>
</dbReference>
<dbReference type="PRINTS" id="PR00032">
    <property type="entry name" value="HTHARAC"/>
</dbReference>
<dbReference type="InterPro" id="IPR009057">
    <property type="entry name" value="Homeodomain-like_sf"/>
</dbReference>
<dbReference type="Proteomes" id="UP000554144">
    <property type="component" value="Unassembled WGS sequence"/>
</dbReference>
<dbReference type="SMART" id="SM00342">
    <property type="entry name" value="HTH_ARAC"/>
    <property type="match status" value="1"/>
</dbReference>
<dbReference type="Gene3D" id="1.10.10.60">
    <property type="entry name" value="Homeodomain-like"/>
    <property type="match status" value="1"/>
</dbReference>